<reference evidence="3" key="1">
    <citation type="journal article" date="2014" name="Int. J. Syst. Evol. Microbiol.">
        <title>Complete genome sequence of Corynebacterium casei LMG S-19264T (=DSM 44701T), isolated from a smear-ripened cheese.</title>
        <authorList>
            <consortium name="US DOE Joint Genome Institute (JGI-PGF)"/>
            <person name="Walter F."/>
            <person name="Albersmeier A."/>
            <person name="Kalinowski J."/>
            <person name="Ruckert C."/>
        </authorList>
    </citation>
    <scope>NUCLEOTIDE SEQUENCE</scope>
    <source>
        <strain evidence="3">CGMCC 1.7086</strain>
    </source>
</reference>
<evidence type="ECO:0000313" key="4">
    <source>
        <dbReference type="Proteomes" id="UP000606935"/>
    </source>
</evidence>
<dbReference type="InterPro" id="IPR007236">
    <property type="entry name" value="SlyX"/>
</dbReference>
<dbReference type="PANTHER" id="PTHR36508:SF1">
    <property type="entry name" value="PROTEIN SLYX"/>
    <property type="match status" value="1"/>
</dbReference>
<dbReference type="AlphaFoldDB" id="A0A917Z0J4"/>
<evidence type="ECO:0000256" key="2">
    <source>
        <dbReference type="SAM" id="Coils"/>
    </source>
</evidence>
<comment type="caution">
    <text evidence="3">The sequence shown here is derived from an EMBL/GenBank/DDBJ whole genome shotgun (WGS) entry which is preliminary data.</text>
</comment>
<proteinExistence type="inferred from homology"/>
<evidence type="ECO:0000256" key="1">
    <source>
        <dbReference type="HAMAP-Rule" id="MF_00715"/>
    </source>
</evidence>
<dbReference type="HAMAP" id="MF_00715">
    <property type="entry name" value="SlyX"/>
    <property type="match status" value="1"/>
</dbReference>
<comment type="similarity">
    <text evidence="1">Belongs to the SlyX family.</text>
</comment>
<name>A0A917Z0J4_9ALTE</name>
<dbReference type="Proteomes" id="UP000606935">
    <property type="component" value="Unassembled WGS sequence"/>
</dbReference>
<dbReference type="Gene3D" id="1.20.5.300">
    <property type="match status" value="1"/>
</dbReference>
<keyword evidence="4" id="KW-1185">Reference proteome</keyword>
<protein>
    <recommendedName>
        <fullName evidence="1">Protein SlyX homolog</fullName>
    </recommendedName>
</protein>
<organism evidence="3 4">
    <name type="scientific">Bowmanella pacifica</name>
    <dbReference type="NCBI Taxonomy" id="502051"/>
    <lineage>
        <taxon>Bacteria</taxon>
        <taxon>Pseudomonadati</taxon>
        <taxon>Pseudomonadota</taxon>
        <taxon>Gammaproteobacteria</taxon>
        <taxon>Alteromonadales</taxon>
        <taxon>Alteromonadaceae</taxon>
        <taxon>Bowmanella</taxon>
    </lineage>
</organism>
<sequence>MQDDLLQDIELLQTKVAFQEDTIEKLSQALADQQKQLDALQFQMKHVIDRLRQQQVSNIANESEEMPPPHY</sequence>
<reference evidence="3" key="2">
    <citation type="submission" date="2020-09" db="EMBL/GenBank/DDBJ databases">
        <authorList>
            <person name="Sun Q."/>
            <person name="Zhou Y."/>
        </authorList>
    </citation>
    <scope>NUCLEOTIDE SEQUENCE</scope>
    <source>
        <strain evidence="3">CGMCC 1.7086</strain>
    </source>
</reference>
<dbReference type="Pfam" id="PF04102">
    <property type="entry name" value="SlyX"/>
    <property type="match status" value="1"/>
</dbReference>
<dbReference type="PANTHER" id="PTHR36508">
    <property type="entry name" value="PROTEIN SLYX"/>
    <property type="match status" value="1"/>
</dbReference>
<accession>A0A917Z0J4</accession>
<feature type="coiled-coil region" evidence="2">
    <location>
        <begin position="9"/>
        <end position="43"/>
    </location>
</feature>
<evidence type="ECO:0000313" key="3">
    <source>
        <dbReference type="EMBL" id="GGO71742.1"/>
    </source>
</evidence>
<dbReference type="RefSeq" id="WP_188696455.1">
    <property type="nucleotide sequence ID" value="NZ_BMLS01000004.1"/>
</dbReference>
<gene>
    <name evidence="1 3" type="primary">slyX</name>
    <name evidence="3" type="ORF">GCM10010982_28270</name>
</gene>
<dbReference type="EMBL" id="BMLS01000004">
    <property type="protein sequence ID" value="GGO71742.1"/>
    <property type="molecule type" value="Genomic_DNA"/>
</dbReference>
<keyword evidence="2" id="KW-0175">Coiled coil</keyword>